<comment type="caution">
    <text evidence="1">The sequence shown here is derived from an EMBL/GenBank/DDBJ whole genome shotgun (WGS) entry which is preliminary data.</text>
</comment>
<gene>
    <name evidence="1" type="ORF">UCDDS831_g06286</name>
</gene>
<dbReference type="AlphaFoldDB" id="A0A0G2G0U8"/>
<protein>
    <submittedName>
        <fullName evidence="1">Uncharacterized protein</fullName>
    </submittedName>
</protein>
<dbReference type="Proteomes" id="UP000034182">
    <property type="component" value="Unassembled WGS sequence"/>
</dbReference>
<dbReference type="EMBL" id="LAQI01000147">
    <property type="protein sequence ID" value="KKY17578.1"/>
    <property type="molecule type" value="Genomic_DNA"/>
</dbReference>
<evidence type="ECO:0000313" key="2">
    <source>
        <dbReference type="Proteomes" id="UP000034182"/>
    </source>
</evidence>
<reference evidence="1 2" key="1">
    <citation type="submission" date="2015-03" db="EMBL/GenBank/DDBJ databases">
        <authorList>
            <person name="Morales-Cruz A."/>
            <person name="Amrine K.C."/>
            <person name="Cantu D."/>
        </authorList>
    </citation>
    <scope>NUCLEOTIDE SEQUENCE [LARGE SCALE GENOMIC DNA]</scope>
    <source>
        <strain evidence="1">DS831</strain>
    </source>
</reference>
<evidence type="ECO:0000313" key="1">
    <source>
        <dbReference type="EMBL" id="KKY17578.1"/>
    </source>
</evidence>
<proteinExistence type="predicted"/>
<organism evidence="1 2">
    <name type="scientific">Diplodia seriata</name>
    <dbReference type="NCBI Taxonomy" id="420778"/>
    <lineage>
        <taxon>Eukaryota</taxon>
        <taxon>Fungi</taxon>
        <taxon>Dikarya</taxon>
        <taxon>Ascomycota</taxon>
        <taxon>Pezizomycotina</taxon>
        <taxon>Dothideomycetes</taxon>
        <taxon>Dothideomycetes incertae sedis</taxon>
        <taxon>Botryosphaeriales</taxon>
        <taxon>Botryosphaeriaceae</taxon>
        <taxon>Diplodia</taxon>
    </lineage>
</organism>
<name>A0A0G2G0U8_9PEZI</name>
<accession>A0A0G2G0U8</accession>
<reference evidence="1 2" key="2">
    <citation type="submission" date="2015-05" db="EMBL/GenBank/DDBJ databases">
        <title>Distinctive expansion of gene families associated with plant cell wall degradation and secondary metabolism in the genomes of grapevine trunk pathogens.</title>
        <authorList>
            <person name="Lawrence D.P."/>
            <person name="Travadon R."/>
            <person name="Rolshausen P.E."/>
            <person name="Baumgartner K."/>
        </authorList>
    </citation>
    <scope>NUCLEOTIDE SEQUENCE [LARGE SCALE GENOMIC DNA]</scope>
    <source>
        <strain evidence="1">DS831</strain>
    </source>
</reference>
<sequence>MTALALCSTTGVHAAPVKLGTSSDPMAKDVSGELMQKTVSSLRQPPLVFIEDTKEEALTLYSSQPPTLAKRTMNLEAETLNAVLLFIDQLPHRIAAAAASHNTTAAALVSDMHRGIDAAAGAKGANEVASVARLRSLLADAARATGITTDIIAEQLHEAVAGASVEAVNLKTTTTAADGPAHQLGGPKRDMPNFGSAGTAVPIVVDLMQTAKGKLKAMKSYDN</sequence>